<dbReference type="InterPro" id="IPR008816">
    <property type="entry name" value="Gly_zipper_2TM_dom"/>
</dbReference>
<dbReference type="GO" id="GO:0019867">
    <property type="term" value="C:outer membrane"/>
    <property type="evidence" value="ECO:0007669"/>
    <property type="project" value="InterPro"/>
</dbReference>
<dbReference type="InterPro" id="IPR016364">
    <property type="entry name" value="Surface_antigen_Rickettsia"/>
</dbReference>
<dbReference type="OrthoDB" id="6170015at2"/>
<dbReference type="Proteomes" id="UP000184346">
    <property type="component" value="Unassembled WGS sequence"/>
</dbReference>
<name>A0A1M4W0R4_9GAMM</name>
<organism evidence="2 3">
    <name type="scientific">Modicisalibacter ilicicola DSM 19980</name>
    <dbReference type="NCBI Taxonomy" id="1121942"/>
    <lineage>
        <taxon>Bacteria</taxon>
        <taxon>Pseudomonadati</taxon>
        <taxon>Pseudomonadota</taxon>
        <taxon>Gammaproteobacteria</taxon>
        <taxon>Oceanospirillales</taxon>
        <taxon>Halomonadaceae</taxon>
        <taxon>Modicisalibacter</taxon>
    </lineage>
</organism>
<evidence type="ECO:0000313" key="3">
    <source>
        <dbReference type="Proteomes" id="UP000184346"/>
    </source>
</evidence>
<dbReference type="PROSITE" id="PS51257">
    <property type="entry name" value="PROKAR_LIPOPROTEIN"/>
    <property type="match status" value="1"/>
</dbReference>
<protein>
    <submittedName>
        <fullName evidence="2">Surface antigen</fullName>
    </submittedName>
</protein>
<dbReference type="AlphaFoldDB" id="A0A1M4W0R4"/>
<keyword evidence="3" id="KW-1185">Reference proteome</keyword>
<dbReference type="RefSeq" id="WP_084671172.1">
    <property type="nucleotide sequence ID" value="NZ_FQUJ01000004.1"/>
</dbReference>
<gene>
    <name evidence="2" type="ORF">SAMN02745148_01033</name>
</gene>
<feature type="domain" description="Glycine zipper 2TM" evidence="1">
    <location>
        <begin position="40"/>
        <end position="79"/>
    </location>
</feature>
<proteinExistence type="predicted"/>
<reference evidence="2 3" key="1">
    <citation type="submission" date="2016-11" db="EMBL/GenBank/DDBJ databases">
        <authorList>
            <person name="Jaros S."/>
            <person name="Januszkiewicz K."/>
            <person name="Wedrychowicz H."/>
        </authorList>
    </citation>
    <scope>NUCLEOTIDE SEQUENCE [LARGE SCALE GENOMIC DNA]</scope>
    <source>
        <strain evidence="2 3">DSM 19980</strain>
    </source>
</reference>
<dbReference type="EMBL" id="FQUJ01000004">
    <property type="protein sequence ID" value="SHE74806.1"/>
    <property type="molecule type" value="Genomic_DNA"/>
</dbReference>
<dbReference type="STRING" id="1121942.SAMN02745148_01033"/>
<dbReference type="PIRSF" id="PIRSF002721">
    <property type="entry name" value="Surface_antigen_Rickettsia"/>
    <property type="match status" value="1"/>
</dbReference>
<evidence type="ECO:0000313" key="2">
    <source>
        <dbReference type="EMBL" id="SHE74806.1"/>
    </source>
</evidence>
<dbReference type="Pfam" id="PF05433">
    <property type="entry name" value="Rick_17kDa_Anti"/>
    <property type="match status" value="1"/>
</dbReference>
<accession>A0A1M4W0R4</accession>
<sequence length="161" mass="17424">MNAFRWRALARVAIVMLSLVWLGGCQSLSSSPETCRNVSTGFGALVGGLFGSQVGDGSGRTAAMVIGAGLGAFIGREVGTRFTCEDRKAMDAVLDTTPDGKSQDWHNPRTGNRFIVTPQNTFQRDGQECRAYQMDVIVDGELRQADGTACRRQEDDAWTTV</sequence>
<evidence type="ECO:0000259" key="1">
    <source>
        <dbReference type="Pfam" id="PF05433"/>
    </source>
</evidence>